<comment type="caution">
    <text evidence="8">The sequence shown here is derived from an EMBL/GenBank/DDBJ whole genome shotgun (WGS) entry which is preliminary data.</text>
</comment>
<keyword evidence="5 6" id="KW-0472">Membrane</keyword>
<organism evidence="8 9">
    <name type="scientific">Alginatibacterium sediminis</name>
    <dbReference type="NCBI Taxonomy" id="2164068"/>
    <lineage>
        <taxon>Bacteria</taxon>
        <taxon>Pseudomonadati</taxon>
        <taxon>Pseudomonadota</taxon>
        <taxon>Gammaproteobacteria</taxon>
        <taxon>Alteromonadales</taxon>
        <taxon>Alteromonadaceae</taxon>
        <taxon>Alginatibacterium</taxon>
    </lineage>
</organism>
<evidence type="ECO:0000313" key="9">
    <source>
        <dbReference type="Proteomes" id="UP000286482"/>
    </source>
</evidence>
<feature type="transmembrane region" description="Helical" evidence="6">
    <location>
        <begin position="149"/>
        <end position="165"/>
    </location>
</feature>
<evidence type="ECO:0000256" key="4">
    <source>
        <dbReference type="ARBA" id="ARBA00022989"/>
    </source>
</evidence>
<feature type="transmembrane region" description="Helical" evidence="6">
    <location>
        <begin position="122"/>
        <end position="143"/>
    </location>
</feature>
<feature type="transmembrane region" description="Helical" evidence="6">
    <location>
        <begin position="12"/>
        <end position="31"/>
    </location>
</feature>
<feature type="transmembrane region" description="Helical" evidence="6">
    <location>
        <begin position="238"/>
        <end position="258"/>
    </location>
</feature>
<keyword evidence="2" id="KW-1003">Cell membrane</keyword>
<feature type="transmembrane region" description="Helical" evidence="6">
    <location>
        <begin position="37"/>
        <end position="54"/>
    </location>
</feature>
<dbReference type="SUPFAM" id="SSF103481">
    <property type="entry name" value="Multidrug resistance efflux transporter EmrE"/>
    <property type="match status" value="2"/>
</dbReference>
<evidence type="ECO:0000256" key="2">
    <source>
        <dbReference type="ARBA" id="ARBA00022475"/>
    </source>
</evidence>
<name>A0A420EB71_9ALTE</name>
<evidence type="ECO:0000256" key="3">
    <source>
        <dbReference type="ARBA" id="ARBA00022692"/>
    </source>
</evidence>
<comment type="subcellular location">
    <subcellularLocation>
        <location evidence="1">Cell membrane</location>
        <topology evidence="1">Multi-pass membrane protein</topology>
    </subcellularLocation>
</comment>
<keyword evidence="9" id="KW-1185">Reference proteome</keyword>
<feature type="transmembrane region" description="Helical" evidence="6">
    <location>
        <begin position="96"/>
        <end position="115"/>
    </location>
</feature>
<evidence type="ECO:0000256" key="1">
    <source>
        <dbReference type="ARBA" id="ARBA00004651"/>
    </source>
</evidence>
<dbReference type="PANTHER" id="PTHR42920">
    <property type="entry name" value="OS03G0707200 PROTEIN-RELATED"/>
    <property type="match status" value="1"/>
</dbReference>
<dbReference type="Proteomes" id="UP000286482">
    <property type="component" value="Unassembled WGS sequence"/>
</dbReference>
<dbReference type="OrthoDB" id="8370318at2"/>
<dbReference type="AlphaFoldDB" id="A0A420EB71"/>
<accession>A0A420EB71</accession>
<feature type="domain" description="EamA" evidence="7">
    <location>
        <begin position="150"/>
        <end position="279"/>
    </location>
</feature>
<dbReference type="InterPro" id="IPR037185">
    <property type="entry name" value="EmrE-like"/>
</dbReference>
<dbReference type="InterPro" id="IPR000620">
    <property type="entry name" value="EamA_dom"/>
</dbReference>
<feature type="domain" description="EamA" evidence="7">
    <location>
        <begin position="8"/>
        <end position="138"/>
    </location>
</feature>
<dbReference type="GO" id="GO:0005886">
    <property type="term" value="C:plasma membrane"/>
    <property type="evidence" value="ECO:0007669"/>
    <property type="project" value="UniProtKB-SubCell"/>
</dbReference>
<protein>
    <submittedName>
        <fullName evidence="8">DMT family transporter</fullName>
    </submittedName>
</protein>
<keyword evidence="3 6" id="KW-0812">Transmembrane</keyword>
<evidence type="ECO:0000313" key="8">
    <source>
        <dbReference type="EMBL" id="RKF17930.1"/>
    </source>
</evidence>
<proteinExistence type="predicted"/>
<dbReference type="InterPro" id="IPR051258">
    <property type="entry name" value="Diverse_Substrate_Transporter"/>
</dbReference>
<feature type="transmembrane region" description="Helical" evidence="6">
    <location>
        <begin position="66"/>
        <end position="84"/>
    </location>
</feature>
<dbReference type="EMBL" id="RAQO01000006">
    <property type="protein sequence ID" value="RKF17930.1"/>
    <property type="molecule type" value="Genomic_DNA"/>
</dbReference>
<dbReference type="PANTHER" id="PTHR42920:SF5">
    <property type="entry name" value="EAMA DOMAIN-CONTAINING PROTEIN"/>
    <property type="match status" value="1"/>
</dbReference>
<feature type="transmembrane region" description="Helical" evidence="6">
    <location>
        <begin position="208"/>
        <end position="226"/>
    </location>
</feature>
<evidence type="ECO:0000256" key="6">
    <source>
        <dbReference type="SAM" id="Phobius"/>
    </source>
</evidence>
<evidence type="ECO:0000256" key="5">
    <source>
        <dbReference type="ARBA" id="ARBA00023136"/>
    </source>
</evidence>
<reference evidence="8 9" key="1">
    <citation type="submission" date="2018-09" db="EMBL/GenBank/DDBJ databases">
        <authorList>
            <person name="Wang Z."/>
        </authorList>
    </citation>
    <scope>NUCLEOTIDE SEQUENCE [LARGE SCALE GENOMIC DNA]</scope>
    <source>
        <strain evidence="8 9">ALS 81</strain>
    </source>
</reference>
<feature type="transmembrane region" description="Helical" evidence="6">
    <location>
        <begin position="264"/>
        <end position="283"/>
    </location>
</feature>
<sequence length="291" mass="31952">MDQVKGRAELYLLLATMLAAVGWIASKLVIQEMPSDVFIAARFLLASLVLLPFCYRDIIKLRLTQIAAVSAVGVFLAGSLLTWIHAVSISTSLSEGAFIMSLAMIIAPITAWLLFQNKPKKAFWIALPLSVLGMALLALSNGWQVDLSQWYFLLASSLLSVHFVLNKRVIRNIKPLSSICIQLFIVGIAGVIAASFVTNEPFEITSHLIFWFSVSTLVATALRYLLQTLGQHSVNMETASLIMILEPIWTLLLSVVVLAEVIQLQKLIGGGIILLSLTVYIKLSKRSAKLN</sequence>
<feature type="transmembrane region" description="Helical" evidence="6">
    <location>
        <begin position="177"/>
        <end position="196"/>
    </location>
</feature>
<keyword evidence="4 6" id="KW-1133">Transmembrane helix</keyword>
<dbReference type="RefSeq" id="WP_120355156.1">
    <property type="nucleotide sequence ID" value="NZ_RAQO01000006.1"/>
</dbReference>
<dbReference type="Pfam" id="PF00892">
    <property type="entry name" value="EamA"/>
    <property type="match status" value="2"/>
</dbReference>
<gene>
    <name evidence="8" type="ORF">DBZ36_11820</name>
</gene>
<evidence type="ECO:0000259" key="7">
    <source>
        <dbReference type="Pfam" id="PF00892"/>
    </source>
</evidence>